<evidence type="ECO:0000313" key="2">
    <source>
        <dbReference type="Proteomes" id="UP000002668"/>
    </source>
</evidence>
<sequence length="121" mass="13541">MMHYYLLTEAQEMLQRYYASIACSLLTDMLDVPLDTANFGLSTTNGTLQLLNLSKVLSRTEGGWQVRTQNNHADPLLSYDAHTRCGISIDIHPRWAVAYSNSPFPAHYVGNFGEEIGNTCL</sequence>
<dbReference type="EMBL" id="FP929064">
    <property type="protein sequence ID" value="CCT61086.1"/>
    <property type="molecule type" value="Genomic_DNA"/>
</dbReference>
<reference evidence="1 2" key="1">
    <citation type="journal article" date="2011" name="Nat. Commun.">
        <title>Effector diversification within compartments of the Leptosphaeria maculans genome affected by Repeat-Induced Point mutations.</title>
        <authorList>
            <person name="Rouxel T."/>
            <person name="Grandaubert J."/>
            <person name="Hane J.K."/>
            <person name="Hoede C."/>
            <person name="van de Wouw A.P."/>
            <person name="Couloux A."/>
            <person name="Dominguez V."/>
            <person name="Anthouard V."/>
            <person name="Bally P."/>
            <person name="Bourras S."/>
            <person name="Cozijnsen A.J."/>
            <person name="Ciuffetti L.M."/>
            <person name="Degrave A."/>
            <person name="Dilmaghani A."/>
            <person name="Duret L."/>
            <person name="Fudal I."/>
            <person name="Goodwin S.B."/>
            <person name="Gout L."/>
            <person name="Glaser N."/>
            <person name="Linglin J."/>
            <person name="Kema G.H.J."/>
            <person name="Lapalu N."/>
            <person name="Lawrence C.B."/>
            <person name="May K."/>
            <person name="Meyer M."/>
            <person name="Ollivier B."/>
            <person name="Poulain J."/>
            <person name="Schoch C.L."/>
            <person name="Simon A."/>
            <person name="Spatafora J.W."/>
            <person name="Stachowiak A."/>
            <person name="Turgeon B.G."/>
            <person name="Tyler B.M."/>
            <person name="Vincent D."/>
            <person name="Weissenbach J."/>
            <person name="Amselem J."/>
            <person name="Quesneville H."/>
            <person name="Oliver R.P."/>
            <person name="Wincker P."/>
            <person name="Balesdent M.-H."/>
            <person name="Howlett B.J."/>
        </authorList>
    </citation>
    <scope>NUCLEOTIDE SEQUENCE [LARGE SCALE GENOMIC DNA]</scope>
    <source>
        <strain evidence="2">JN3 / isolate v23.1.3 / race Av1-4-5-6-7-8</strain>
    </source>
</reference>
<evidence type="ECO:0000313" key="1">
    <source>
        <dbReference type="EMBL" id="CCT61086.1"/>
    </source>
</evidence>
<proteinExistence type="predicted"/>
<dbReference type="InParanoid" id="M1Z7M5"/>
<name>M1Z7M5_LEPMJ</name>
<protein>
    <submittedName>
        <fullName evidence="1">Uncharacterized protein</fullName>
    </submittedName>
</protein>
<dbReference type="VEuPathDB" id="FungiDB:Lema_P124900.1"/>
<gene>
    <name evidence="1" type="ORF">Lema_P124900.1</name>
</gene>
<accession>M1Z7M5</accession>
<dbReference type="Proteomes" id="UP000002668">
    <property type="component" value="Genome"/>
</dbReference>
<organism evidence="1 2">
    <name type="scientific">Leptosphaeria maculans (strain JN3 / isolate v23.1.3 / race Av1-4-5-6-7-8)</name>
    <name type="common">Blackleg fungus</name>
    <name type="synonym">Phoma lingam</name>
    <dbReference type="NCBI Taxonomy" id="985895"/>
    <lineage>
        <taxon>Eukaryota</taxon>
        <taxon>Fungi</taxon>
        <taxon>Dikarya</taxon>
        <taxon>Ascomycota</taxon>
        <taxon>Pezizomycotina</taxon>
        <taxon>Dothideomycetes</taxon>
        <taxon>Pleosporomycetidae</taxon>
        <taxon>Pleosporales</taxon>
        <taxon>Pleosporineae</taxon>
        <taxon>Leptosphaeriaceae</taxon>
        <taxon>Plenodomus</taxon>
        <taxon>Plenodomus lingam/Leptosphaeria maculans species complex</taxon>
    </lineage>
</organism>
<keyword evidence="2" id="KW-1185">Reference proteome</keyword>
<dbReference type="AlphaFoldDB" id="M1Z7M5"/>